<dbReference type="Proteomes" id="UP001280629">
    <property type="component" value="Unassembled WGS sequence"/>
</dbReference>
<dbReference type="SUPFAM" id="SSF140500">
    <property type="entry name" value="BAS1536-like"/>
    <property type="match status" value="1"/>
</dbReference>
<dbReference type="RefSeq" id="WP_317936009.1">
    <property type="nucleotide sequence ID" value="NZ_JAUBDH010000005.1"/>
</dbReference>
<dbReference type="EMBL" id="JAUBDH010000005">
    <property type="protein sequence ID" value="MDW0110462.1"/>
    <property type="molecule type" value="Genomic_DNA"/>
</dbReference>
<protein>
    <submittedName>
        <fullName evidence="1">Aspartyl-phosphate phosphatase Spo0E family protein</fullName>
    </submittedName>
</protein>
<gene>
    <name evidence="1" type="ORF">QT716_10480</name>
</gene>
<accession>A0ABU4G258</accession>
<reference evidence="1 2" key="1">
    <citation type="submission" date="2023-06" db="EMBL/GenBank/DDBJ databases">
        <title>Sporosarcina sp. nov., isolated from Korean traditional fermented seafood 'Jeotgal'.</title>
        <authorList>
            <person name="Yang A.-I."/>
            <person name="Shin N.-R."/>
        </authorList>
    </citation>
    <scope>NUCLEOTIDE SEQUENCE [LARGE SCALE GENOMIC DNA]</scope>
    <source>
        <strain evidence="1 2">KCTC3840</strain>
    </source>
</reference>
<dbReference type="InterPro" id="IPR036638">
    <property type="entry name" value="HLH_DNA-bd_sf"/>
</dbReference>
<dbReference type="Pfam" id="PF09388">
    <property type="entry name" value="SpoOE-like"/>
    <property type="match status" value="1"/>
</dbReference>
<organism evidence="1 2">
    <name type="scientific">Sporosarcina aquimarina</name>
    <dbReference type="NCBI Taxonomy" id="114975"/>
    <lineage>
        <taxon>Bacteria</taxon>
        <taxon>Bacillati</taxon>
        <taxon>Bacillota</taxon>
        <taxon>Bacilli</taxon>
        <taxon>Bacillales</taxon>
        <taxon>Caryophanaceae</taxon>
        <taxon>Sporosarcina</taxon>
    </lineage>
</organism>
<keyword evidence="2" id="KW-1185">Reference proteome</keyword>
<evidence type="ECO:0000313" key="1">
    <source>
        <dbReference type="EMBL" id="MDW0110462.1"/>
    </source>
</evidence>
<name>A0ABU4G258_9BACL</name>
<dbReference type="Gene3D" id="4.10.280.10">
    <property type="entry name" value="Helix-loop-helix DNA-binding domain"/>
    <property type="match status" value="1"/>
</dbReference>
<dbReference type="InterPro" id="IPR018540">
    <property type="entry name" value="Spo0E-like"/>
</dbReference>
<proteinExistence type="predicted"/>
<evidence type="ECO:0000313" key="2">
    <source>
        <dbReference type="Proteomes" id="UP001280629"/>
    </source>
</evidence>
<sequence>MNNGVKKEFLLFRIKVKRIIMYKKADRFGFTHPSTVKCSHELDDLLNRFQGICA</sequence>
<dbReference type="InterPro" id="IPR037208">
    <property type="entry name" value="Spo0E-like_sf"/>
</dbReference>
<comment type="caution">
    <text evidence="1">The sequence shown here is derived from an EMBL/GenBank/DDBJ whole genome shotgun (WGS) entry which is preliminary data.</text>
</comment>